<evidence type="ECO:0000256" key="4">
    <source>
        <dbReference type="ARBA" id="ARBA00023136"/>
    </source>
</evidence>
<dbReference type="PROSITE" id="PS50929">
    <property type="entry name" value="ABC_TM1F"/>
    <property type="match status" value="1"/>
</dbReference>
<dbReference type="Gene3D" id="3.40.50.300">
    <property type="entry name" value="P-loop containing nucleotide triphosphate hydrolases"/>
    <property type="match status" value="1"/>
</dbReference>
<dbReference type="GO" id="GO:0005886">
    <property type="term" value="C:plasma membrane"/>
    <property type="evidence" value="ECO:0007669"/>
    <property type="project" value="UniProtKB-SubCell"/>
</dbReference>
<keyword evidence="2 5" id="KW-0812">Transmembrane</keyword>
<dbReference type="AlphaFoldDB" id="A0AAU7V701"/>
<dbReference type="GO" id="GO:0005524">
    <property type="term" value="F:ATP binding"/>
    <property type="evidence" value="ECO:0007669"/>
    <property type="project" value="UniProtKB-KW"/>
</dbReference>
<dbReference type="InterPro" id="IPR011527">
    <property type="entry name" value="ABC1_TM_dom"/>
</dbReference>
<dbReference type="PANTHER" id="PTHR43394:SF1">
    <property type="entry name" value="ATP-BINDING CASSETTE SUB-FAMILY B MEMBER 10, MITOCHONDRIAL"/>
    <property type="match status" value="1"/>
</dbReference>
<feature type="domain" description="ABC transporter" evidence="6">
    <location>
        <begin position="368"/>
        <end position="640"/>
    </location>
</feature>
<dbReference type="Pfam" id="PF00664">
    <property type="entry name" value="ABC_membrane"/>
    <property type="match status" value="1"/>
</dbReference>
<keyword evidence="8" id="KW-0067">ATP-binding</keyword>
<evidence type="ECO:0000256" key="1">
    <source>
        <dbReference type="ARBA" id="ARBA00004651"/>
    </source>
</evidence>
<keyword evidence="3 5" id="KW-1133">Transmembrane helix</keyword>
<dbReference type="PROSITE" id="PS50893">
    <property type="entry name" value="ABC_TRANSPORTER_2"/>
    <property type="match status" value="1"/>
</dbReference>
<name>A0AAU7V701_9ACTO</name>
<dbReference type="PROSITE" id="PS00211">
    <property type="entry name" value="ABC_TRANSPORTER_1"/>
    <property type="match status" value="1"/>
</dbReference>
<dbReference type="InterPro" id="IPR039421">
    <property type="entry name" value="Type_1_exporter"/>
</dbReference>
<dbReference type="InterPro" id="IPR036640">
    <property type="entry name" value="ABC1_TM_sf"/>
</dbReference>
<dbReference type="InterPro" id="IPR017871">
    <property type="entry name" value="ABC_transporter-like_CS"/>
</dbReference>
<feature type="domain" description="ABC transmembrane type-1" evidence="7">
    <location>
        <begin position="72"/>
        <end position="350"/>
    </location>
</feature>
<dbReference type="GO" id="GO:0015421">
    <property type="term" value="F:ABC-type oligopeptide transporter activity"/>
    <property type="evidence" value="ECO:0007669"/>
    <property type="project" value="TreeGrafter"/>
</dbReference>
<organism evidence="8">
    <name type="scientific">Scrofimicrobium appendicitidis</name>
    <dbReference type="NCBI Taxonomy" id="3079930"/>
    <lineage>
        <taxon>Bacteria</taxon>
        <taxon>Bacillati</taxon>
        <taxon>Actinomycetota</taxon>
        <taxon>Actinomycetes</taxon>
        <taxon>Actinomycetales</taxon>
        <taxon>Actinomycetaceae</taxon>
        <taxon>Scrofimicrobium</taxon>
    </lineage>
</organism>
<feature type="transmembrane region" description="Helical" evidence="5">
    <location>
        <begin position="179"/>
        <end position="201"/>
    </location>
</feature>
<dbReference type="InterPro" id="IPR027417">
    <property type="entry name" value="P-loop_NTPase"/>
</dbReference>
<dbReference type="EMBL" id="CP138335">
    <property type="protein sequence ID" value="XBW07592.1"/>
    <property type="molecule type" value="Genomic_DNA"/>
</dbReference>
<dbReference type="RefSeq" id="WP_350257797.1">
    <property type="nucleotide sequence ID" value="NZ_CP138335.1"/>
</dbReference>
<evidence type="ECO:0000313" key="8">
    <source>
        <dbReference type="EMBL" id="XBW07592.1"/>
    </source>
</evidence>
<dbReference type="KEGG" id="sapp:SAC06_08080"/>
<dbReference type="InterPro" id="IPR003439">
    <property type="entry name" value="ABC_transporter-like_ATP-bd"/>
</dbReference>
<dbReference type="Pfam" id="PF00005">
    <property type="entry name" value="ABC_tran"/>
    <property type="match status" value="1"/>
</dbReference>
<feature type="transmembrane region" description="Helical" evidence="5">
    <location>
        <begin position="68"/>
        <end position="89"/>
    </location>
</feature>
<sequence>MEAYDNTRSYTGFLRDRAEQMNVTLPPLGKTPRRWSKSLRTPQGTPPELSAKPFTFIRRLLRLAWRPIALQTLLMTVSSVGGALVPYLMGTMINGLIEGGFDAYTRGQALWFVLLIVLISAAEGIGQLSGIATWMGGSMIATWAVGRRVSRAGRAAKSDTPAGEVVTAMVNDSDHLGGAFVWLPELISNLAAAIVVVVIMFRVSVPLGWVVALGVPAAIALVTLLARPLQDKLAIQREEQGKLTGISTDAVAGLRVLRGIGGEAVYNERYRAQSQKVRAAGVAAASNQAALVVLRNSTPQLLIAAVIGYGAYLVSHGQLNAGNLVAFYGYALYMRMPIGTASAIVQHWTRGWVGAKKLAAAYATEPEVNDEQVDPTLPEPQWLEADLRDRSSGVSVPPGQLTALVSSSPERAAEVARRLARISDEDESAVSLDGVDLRAYPLETVRQGIYLSESSPQLFRESLQSAILGADAPEFPLRGVTELVYREHVENFAREEDTLFQPEPVDRTPRLDQAIWAAAATDVEASMDWGLAGELTEKGRNISGGQRQRVALARALYAKTPILVLVEPTSAVDAHTESQIAARLRQVRSGRTTVVVTTSPLLLAASDRVVVLDQDGKELGEGTHEQLWEGSGQAADQYRQIISREVSGA</sequence>
<dbReference type="SUPFAM" id="SSF90123">
    <property type="entry name" value="ABC transporter transmembrane region"/>
    <property type="match status" value="1"/>
</dbReference>
<gene>
    <name evidence="8" type="ORF">SAC06_08080</name>
</gene>
<dbReference type="Gene3D" id="1.20.1560.10">
    <property type="entry name" value="ABC transporter type 1, transmembrane domain"/>
    <property type="match status" value="1"/>
</dbReference>
<proteinExistence type="predicted"/>
<feature type="transmembrane region" description="Helical" evidence="5">
    <location>
        <begin position="109"/>
        <end position="131"/>
    </location>
</feature>
<dbReference type="GO" id="GO:0016887">
    <property type="term" value="F:ATP hydrolysis activity"/>
    <property type="evidence" value="ECO:0007669"/>
    <property type="project" value="InterPro"/>
</dbReference>
<feature type="transmembrane region" description="Helical" evidence="5">
    <location>
        <begin position="207"/>
        <end position="226"/>
    </location>
</feature>
<evidence type="ECO:0000256" key="3">
    <source>
        <dbReference type="ARBA" id="ARBA00022989"/>
    </source>
</evidence>
<accession>A0AAU7V701</accession>
<evidence type="ECO:0000256" key="2">
    <source>
        <dbReference type="ARBA" id="ARBA00022692"/>
    </source>
</evidence>
<protein>
    <submittedName>
        <fullName evidence="8">ABC transporter ATP-binding protein</fullName>
    </submittedName>
</protein>
<comment type="subcellular location">
    <subcellularLocation>
        <location evidence="1">Cell membrane</location>
        <topology evidence="1">Multi-pass membrane protein</topology>
    </subcellularLocation>
</comment>
<dbReference type="PANTHER" id="PTHR43394">
    <property type="entry name" value="ATP-DEPENDENT PERMEASE MDL1, MITOCHONDRIAL"/>
    <property type="match status" value="1"/>
</dbReference>
<keyword evidence="8" id="KW-0547">Nucleotide-binding</keyword>
<reference evidence="8" key="1">
    <citation type="submission" date="2023-11" db="EMBL/GenBank/DDBJ databases">
        <title>Scrofimicrobium hongkongense sp. nov., isolated from a patient with peritonitis.</title>
        <authorList>
            <person name="Lao H.Y."/>
            <person name="Wong A.Y.P."/>
            <person name="Ng T.L."/>
            <person name="Wong R.Y.L."/>
            <person name="Yau M.C.Y."/>
            <person name="Lam J.Y.W."/>
            <person name="Siu G.K.H."/>
        </authorList>
    </citation>
    <scope>NUCLEOTIDE SEQUENCE</scope>
    <source>
        <strain evidence="8">R131</strain>
    </source>
</reference>
<evidence type="ECO:0000256" key="5">
    <source>
        <dbReference type="SAM" id="Phobius"/>
    </source>
</evidence>
<evidence type="ECO:0000259" key="7">
    <source>
        <dbReference type="PROSITE" id="PS50929"/>
    </source>
</evidence>
<dbReference type="SUPFAM" id="SSF52540">
    <property type="entry name" value="P-loop containing nucleoside triphosphate hydrolases"/>
    <property type="match status" value="1"/>
</dbReference>
<evidence type="ECO:0000259" key="6">
    <source>
        <dbReference type="PROSITE" id="PS50893"/>
    </source>
</evidence>
<keyword evidence="4 5" id="KW-0472">Membrane</keyword>